<protein>
    <submittedName>
        <fullName evidence="1">Uncharacterized protein</fullName>
    </submittedName>
</protein>
<evidence type="ECO:0000313" key="1">
    <source>
        <dbReference type="EMBL" id="KAG0413078.1"/>
    </source>
</evidence>
<keyword evidence="2" id="KW-1185">Reference proteome</keyword>
<proteinExistence type="predicted"/>
<comment type="caution">
    <text evidence="1">The sequence shown here is derived from an EMBL/GenBank/DDBJ whole genome shotgun (WGS) entry which is preliminary data.</text>
</comment>
<dbReference type="EMBL" id="JABSTQ010011295">
    <property type="protein sequence ID" value="KAG0413078.1"/>
    <property type="molecule type" value="Genomic_DNA"/>
</dbReference>
<reference evidence="1 2" key="1">
    <citation type="journal article" date="2020" name="Cell">
        <title>Large-Scale Comparative Analyses of Tick Genomes Elucidate Their Genetic Diversity and Vector Capacities.</title>
        <authorList>
            <consortium name="Tick Genome and Microbiome Consortium (TIGMIC)"/>
            <person name="Jia N."/>
            <person name="Wang J."/>
            <person name="Shi W."/>
            <person name="Du L."/>
            <person name="Sun Y."/>
            <person name="Zhan W."/>
            <person name="Jiang J.F."/>
            <person name="Wang Q."/>
            <person name="Zhang B."/>
            <person name="Ji P."/>
            <person name="Bell-Sakyi L."/>
            <person name="Cui X.M."/>
            <person name="Yuan T.T."/>
            <person name="Jiang B.G."/>
            <person name="Yang W.F."/>
            <person name="Lam T.T."/>
            <person name="Chang Q.C."/>
            <person name="Ding S.J."/>
            <person name="Wang X.J."/>
            <person name="Zhu J.G."/>
            <person name="Ruan X.D."/>
            <person name="Zhao L."/>
            <person name="Wei J.T."/>
            <person name="Ye R.Z."/>
            <person name="Que T.C."/>
            <person name="Du C.H."/>
            <person name="Zhou Y.H."/>
            <person name="Cheng J.X."/>
            <person name="Dai P.F."/>
            <person name="Guo W.B."/>
            <person name="Han X.H."/>
            <person name="Huang E.J."/>
            <person name="Li L.F."/>
            <person name="Wei W."/>
            <person name="Gao Y.C."/>
            <person name="Liu J.Z."/>
            <person name="Shao H.Z."/>
            <person name="Wang X."/>
            <person name="Wang C.C."/>
            <person name="Yang T.C."/>
            <person name="Huo Q.B."/>
            <person name="Li W."/>
            <person name="Chen H.Y."/>
            <person name="Chen S.E."/>
            <person name="Zhou L.G."/>
            <person name="Ni X.B."/>
            <person name="Tian J.H."/>
            <person name="Sheng Y."/>
            <person name="Liu T."/>
            <person name="Pan Y.S."/>
            <person name="Xia L.Y."/>
            <person name="Li J."/>
            <person name="Zhao F."/>
            <person name="Cao W.C."/>
        </authorList>
    </citation>
    <scope>NUCLEOTIDE SEQUENCE [LARGE SCALE GENOMIC DNA]</scope>
    <source>
        <strain evidence="1">Iper-2018</strain>
    </source>
</reference>
<organism evidence="1 2">
    <name type="scientific">Ixodes persulcatus</name>
    <name type="common">Taiga tick</name>
    <dbReference type="NCBI Taxonomy" id="34615"/>
    <lineage>
        <taxon>Eukaryota</taxon>
        <taxon>Metazoa</taxon>
        <taxon>Ecdysozoa</taxon>
        <taxon>Arthropoda</taxon>
        <taxon>Chelicerata</taxon>
        <taxon>Arachnida</taxon>
        <taxon>Acari</taxon>
        <taxon>Parasitiformes</taxon>
        <taxon>Ixodida</taxon>
        <taxon>Ixodoidea</taxon>
        <taxon>Ixodidae</taxon>
        <taxon>Ixodinae</taxon>
        <taxon>Ixodes</taxon>
    </lineage>
</organism>
<accession>A0AC60P0W3</accession>
<sequence length="279" mass="29829">MYEGRDCDGLNSGTAADGVFLSRFQAWHKRFLVLKDETSERGPLLELYTSQEEALSQAGTAPCLRSPCCRLCFDLAQTVHVGFTSDSKRFPNALVLVCQGRSPLVLAAQDELGSRSWLLALGLIAHKASSQHGWRFMCKKASEQAVAVATSVAYANSLENSSSAGTNASSCGAVRRQSGSTFDGESENSLDAVLIPPPLEYGDGCLDSASIIAIARLATVRWKPLTPFGYSNAILALPSGPTTYHPACTCEIVTDDSDHGEFVRDSSSLEPVASRSQSK</sequence>
<dbReference type="Proteomes" id="UP000805193">
    <property type="component" value="Unassembled WGS sequence"/>
</dbReference>
<name>A0AC60P0W3_IXOPE</name>
<gene>
    <name evidence="1" type="ORF">HPB47_009770</name>
</gene>
<evidence type="ECO:0000313" key="2">
    <source>
        <dbReference type="Proteomes" id="UP000805193"/>
    </source>
</evidence>